<dbReference type="Gene3D" id="1.10.10.10">
    <property type="entry name" value="Winged helix-like DNA-binding domain superfamily/Winged helix DNA-binding domain"/>
    <property type="match status" value="1"/>
</dbReference>
<accession>A0A4Z1CM64</accession>
<evidence type="ECO:0000259" key="5">
    <source>
        <dbReference type="PROSITE" id="PS50921"/>
    </source>
</evidence>
<reference evidence="6 7" key="1">
    <citation type="submission" date="2019-04" db="EMBL/GenBank/DDBJ databases">
        <title>Three New Species of Nocardioides, Nocardioides euryhalodurans sp. nov., Nocardioides seonyuensis sp. nov. and Nocardioides eburneoflavus sp. nov. Isolated from Soil.</title>
        <authorList>
            <person name="Roh S.G."/>
            <person name="Lee C."/>
            <person name="Kim M.-K."/>
            <person name="Kim S.B."/>
        </authorList>
    </citation>
    <scope>NUCLEOTIDE SEQUENCE [LARGE SCALE GENOMIC DNA]</scope>
    <source>
        <strain evidence="6 7">MMS17-SY213</strain>
    </source>
</reference>
<evidence type="ECO:0000256" key="4">
    <source>
        <dbReference type="ARBA" id="ARBA00023163"/>
    </source>
</evidence>
<evidence type="ECO:0000256" key="3">
    <source>
        <dbReference type="ARBA" id="ARBA00023015"/>
    </source>
</evidence>
<name>A0A4Z1CM64_9ACTN</name>
<sequence length="227" mass="24769">MSEDRIVEASRRLSAALRPGDLDQTLANITAAAVEVLPDVRSSSLTIKHSDGRLETVAPTDGTLRKVDAAQYELQEGPCYEAAIDTVHVVSPHLAADDRFPRYAPVALRAGIKAQAGIRLFDAPDSSGALNLYSDKVGAFEDLGMLADLFAHQSAVALDYARRVDQLEEAVVNRQLIGQAVGMVMERFQVDDARAFGFLTRLSNQENIKLRHVAERLLATARDTPEE</sequence>
<dbReference type="InterPro" id="IPR012074">
    <property type="entry name" value="GAF_ANTAR"/>
</dbReference>
<dbReference type="InterPro" id="IPR005561">
    <property type="entry name" value="ANTAR"/>
</dbReference>
<dbReference type="PROSITE" id="PS50921">
    <property type="entry name" value="ANTAR"/>
    <property type="match status" value="1"/>
</dbReference>
<gene>
    <name evidence="6" type="ORF">EXE59_06160</name>
</gene>
<evidence type="ECO:0000256" key="2">
    <source>
        <dbReference type="ARBA" id="ARBA00022777"/>
    </source>
</evidence>
<evidence type="ECO:0000313" key="6">
    <source>
        <dbReference type="EMBL" id="TGN63579.1"/>
    </source>
</evidence>
<dbReference type="InterPro" id="IPR003018">
    <property type="entry name" value="GAF"/>
</dbReference>
<evidence type="ECO:0000313" key="7">
    <source>
        <dbReference type="Proteomes" id="UP000297496"/>
    </source>
</evidence>
<dbReference type="InterPro" id="IPR036388">
    <property type="entry name" value="WH-like_DNA-bd_sf"/>
</dbReference>
<keyword evidence="4" id="KW-0804">Transcription</keyword>
<feature type="domain" description="ANTAR" evidence="5">
    <location>
        <begin position="157"/>
        <end position="218"/>
    </location>
</feature>
<keyword evidence="1" id="KW-0808">Transferase</keyword>
<comment type="caution">
    <text evidence="6">The sequence shown here is derived from an EMBL/GenBank/DDBJ whole genome shotgun (WGS) entry which is preliminary data.</text>
</comment>
<keyword evidence="2" id="KW-0418">Kinase</keyword>
<dbReference type="GO" id="GO:0003723">
    <property type="term" value="F:RNA binding"/>
    <property type="evidence" value="ECO:0007669"/>
    <property type="project" value="InterPro"/>
</dbReference>
<keyword evidence="3" id="KW-0805">Transcription regulation</keyword>
<evidence type="ECO:0000256" key="1">
    <source>
        <dbReference type="ARBA" id="ARBA00022679"/>
    </source>
</evidence>
<dbReference type="Pfam" id="PF13185">
    <property type="entry name" value="GAF_2"/>
    <property type="match status" value="1"/>
</dbReference>
<dbReference type="PIRSF" id="PIRSF036625">
    <property type="entry name" value="GAF_ANTAR"/>
    <property type="match status" value="1"/>
</dbReference>
<proteinExistence type="predicted"/>
<dbReference type="SMART" id="SM01012">
    <property type="entry name" value="ANTAR"/>
    <property type="match status" value="1"/>
</dbReference>
<dbReference type="Gene3D" id="3.30.450.40">
    <property type="match status" value="1"/>
</dbReference>
<dbReference type="OrthoDB" id="7466251at2"/>
<keyword evidence="7" id="KW-1185">Reference proteome</keyword>
<dbReference type="RefSeq" id="WP_135838115.1">
    <property type="nucleotide sequence ID" value="NZ_SRRO01000001.1"/>
</dbReference>
<dbReference type="AlphaFoldDB" id="A0A4Z1CM64"/>
<dbReference type="SUPFAM" id="SSF52172">
    <property type="entry name" value="CheY-like"/>
    <property type="match status" value="1"/>
</dbReference>
<dbReference type="InterPro" id="IPR029016">
    <property type="entry name" value="GAF-like_dom_sf"/>
</dbReference>
<dbReference type="EMBL" id="SRRO01000001">
    <property type="protein sequence ID" value="TGN63579.1"/>
    <property type="molecule type" value="Genomic_DNA"/>
</dbReference>
<dbReference type="SUPFAM" id="SSF55781">
    <property type="entry name" value="GAF domain-like"/>
    <property type="match status" value="1"/>
</dbReference>
<organism evidence="6 7">
    <name type="scientific">Nocardioides eburneiflavus</name>
    <dbReference type="NCBI Taxonomy" id="2518372"/>
    <lineage>
        <taxon>Bacteria</taxon>
        <taxon>Bacillati</taxon>
        <taxon>Actinomycetota</taxon>
        <taxon>Actinomycetes</taxon>
        <taxon>Propionibacteriales</taxon>
        <taxon>Nocardioidaceae</taxon>
        <taxon>Nocardioides</taxon>
    </lineage>
</organism>
<dbReference type="Proteomes" id="UP000297496">
    <property type="component" value="Unassembled WGS sequence"/>
</dbReference>
<dbReference type="InterPro" id="IPR011006">
    <property type="entry name" value="CheY-like_superfamily"/>
</dbReference>
<dbReference type="GO" id="GO:0016301">
    <property type="term" value="F:kinase activity"/>
    <property type="evidence" value="ECO:0007669"/>
    <property type="project" value="UniProtKB-KW"/>
</dbReference>
<dbReference type="Pfam" id="PF03861">
    <property type="entry name" value="ANTAR"/>
    <property type="match status" value="1"/>
</dbReference>
<protein>
    <submittedName>
        <fullName evidence="6">ANTAR domain-containing protein</fullName>
    </submittedName>
</protein>